<dbReference type="Proteomes" id="UP000319204">
    <property type="component" value="Unassembled WGS sequence"/>
</dbReference>
<keyword evidence="3" id="KW-1185">Reference proteome</keyword>
<dbReference type="PANTHER" id="PTHR33993:SF2">
    <property type="entry name" value="VOC DOMAIN-CONTAINING PROTEIN"/>
    <property type="match status" value="1"/>
</dbReference>
<dbReference type="EMBL" id="VNIK02000002">
    <property type="protein sequence ID" value="KAB5490875.1"/>
    <property type="molecule type" value="Genomic_DNA"/>
</dbReference>
<dbReference type="OrthoDB" id="9804235at2"/>
<dbReference type="Gene3D" id="3.10.180.10">
    <property type="entry name" value="2,3-Dihydroxybiphenyl 1,2-Dioxygenase, domain 1"/>
    <property type="match status" value="1"/>
</dbReference>
<dbReference type="SUPFAM" id="SSF54593">
    <property type="entry name" value="Glyoxalase/Bleomycin resistance protein/Dihydroxybiphenyl dioxygenase"/>
    <property type="match status" value="1"/>
</dbReference>
<organism evidence="2 3">
    <name type="scientific">Flagellimonas hadalis</name>
    <dbReference type="NCBI Taxonomy" id="2597517"/>
    <lineage>
        <taxon>Bacteria</taxon>
        <taxon>Pseudomonadati</taxon>
        <taxon>Bacteroidota</taxon>
        <taxon>Flavobacteriia</taxon>
        <taxon>Flavobacteriales</taxon>
        <taxon>Flavobacteriaceae</taxon>
        <taxon>Flagellimonas</taxon>
    </lineage>
</organism>
<dbReference type="AlphaFoldDB" id="A0A5N5IV11"/>
<dbReference type="InterPro" id="IPR052164">
    <property type="entry name" value="Anthracycline_SecMetBiosynth"/>
</dbReference>
<evidence type="ECO:0000313" key="2">
    <source>
        <dbReference type="EMBL" id="KAB5490875.1"/>
    </source>
</evidence>
<accession>A0A5N5IV11</accession>
<dbReference type="InterPro" id="IPR053863">
    <property type="entry name" value="Glyoxy/Ble-like_N"/>
</dbReference>
<evidence type="ECO:0000259" key="1">
    <source>
        <dbReference type="PROSITE" id="PS51819"/>
    </source>
</evidence>
<protein>
    <submittedName>
        <fullName evidence="2">VOC family protein</fullName>
    </submittedName>
</protein>
<comment type="caution">
    <text evidence="2">The sequence shown here is derived from an EMBL/GenBank/DDBJ whole genome shotgun (WGS) entry which is preliminary data.</text>
</comment>
<sequence>MENKKPNPVVWFEIYVNDMARAQKFYETVLDIKFDDLPMPSNEEGLAMKFFPNEMNNFGAGGALCKMEGFAAGGNSTLVYFGSGDCSIEEARIEKAGGKVFKSKFSIGEYGFIALATDTEGNMFGLHSLA</sequence>
<dbReference type="InterPro" id="IPR037523">
    <property type="entry name" value="VOC_core"/>
</dbReference>
<dbReference type="CDD" id="cd07247">
    <property type="entry name" value="SgaA_N_like"/>
    <property type="match status" value="1"/>
</dbReference>
<dbReference type="InterPro" id="IPR029068">
    <property type="entry name" value="Glyas_Bleomycin-R_OHBP_Dase"/>
</dbReference>
<feature type="domain" description="VOC" evidence="1">
    <location>
        <begin position="8"/>
        <end position="129"/>
    </location>
</feature>
<dbReference type="Pfam" id="PF22677">
    <property type="entry name" value="Ble-like_N"/>
    <property type="match status" value="1"/>
</dbReference>
<dbReference type="PANTHER" id="PTHR33993">
    <property type="entry name" value="GLYOXALASE-RELATED"/>
    <property type="match status" value="1"/>
</dbReference>
<evidence type="ECO:0000313" key="3">
    <source>
        <dbReference type="Proteomes" id="UP000319204"/>
    </source>
</evidence>
<proteinExistence type="predicted"/>
<dbReference type="RefSeq" id="WP_151889566.1">
    <property type="nucleotide sequence ID" value="NZ_VNIK02000002.1"/>
</dbReference>
<gene>
    <name evidence="2" type="ORF">FOT42_005445</name>
</gene>
<name>A0A5N5IV11_9FLAO</name>
<dbReference type="PROSITE" id="PS51819">
    <property type="entry name" value="VOC"/>
    <property type="match status" value="1"/>
</dbReference>
<reference evidence="2" key="1">
    <citation type="submission" date="2019-10" db="EMBL/GenBank/DDBJ databases">
        <title>Muricauda hadale sp. nov., a piezophilic bacterium isolated from hadopelagic water of the Mariana Trench.</title>
        <authorList>
            <person name="Wei Y."/>
        </authorList>
    </citation>
    <scope>NUCLEOTIDE SEQUENCE [LARGE SCALE GENOMIC DNA]</scope>
    <source>
        <strain evidence="2">MT-229</strain>
    </source>
</reference>